<dbReference type="GO" id="GO:0008909">
    <property type="term" value="F:isochorismate synthase activity"/>
    <property type="evidence" value="ECO:0007669"/>
    <property type="project" value="UniProtKB-EC"/>
</dbReference>
<dbReference type="RefSeq" id="WP_204498322.1">
    <property type="nucleotide sequence ID" value="NZ_JAFBDR010000006.1"/>
</dbReference>
<dbReference type="EMBL" id="JAFBDR010000006">
    <property type="protein sequence ID" value="MBM7570910.1"/>
    <property type="molecule type" value="Genomic_DNA"/>
</dbReference>
<accession>A0ABS2MYG6</accession>
<comment type="catalytic activity">
    <reaction evidence="1 4">
        <text>chorismate = isochorismate</text>
        <dbReference type="Rhea" id="RHEA:18985"/>
        <dbReference type="ChEBI" id="CHEBI:29748"/>
        <dbReference type="ChEBI" id="CHEBI:29780"/>
        <dbReference type="EC" id="5.4.4.2"/>
    </reaction>
</comment>
<feature type="binding site" evidence="4">
    <location>
        <position position="449"/>
    </location>
    <ligand>
        <name>Mg(2+)</name>
        <dbReference type="ChEBI" id="CHEBI:18420"/>
    </ligand>
</feature>
<comment type="pathway">
    <text evidence="4">Quinol/quinone metabolism; menaquinone biosynthesis.</text>
</comment>
<dbReference type="Gene3D" id="3.60.120.10">
    <property type="entry name" value="Anthranilate synthase"/>
    <property type="match status" value="1"/>
</dbReference>
<evidence type="ECO:0000313" key="6">
    <source>
        <dbReference type="EMBL" id="MBM7570910.1"/>
    </source>
</evidence>
<name>A0ABS2MYG6_9BACI</name>
<sequence>MIQTEVKELEEALEEAIMIAKDKNEPQLLSYTDKINEVNPISFFNKAKDINDRNRFFWTSSTDSFFLVGAGEAFGLQSTSVNRFEGIEMQWKKMLDKSLIFNSFQQPGTGPIALGGFSFDPEKENTELWEKFGGSQFRVPAYLLTVSNGNYYLTINVVVHAEDHAKQLYFELVKNKKSLIKKDKLWPVKSVISKKAEVNPDQWKELVLKAMKEIKKGKADKIVLAREMIVSFEKDVDLSSILHDLIETQTNSYIFAFENSEDCFIGASPEQLVRVEGNQLFSSCLAGTAPRGFTSIEDRTIGEELLTDVKNRQEHKFVVQMIKESVVECCEEVRVPNHPVLYPLKNLQHLYTPVQARLKNNYSIFDIVQRLHPTPALGGFPQDKSLAFIRENEQLDRGWYGAPIGWLDAYQNGEFAVAIRSALIKGREASLFAGCGVVKDSDPEAEYQETNMKFIPMLSVLGG</sequence>
<keyword evidence="4" id="KW-0460">Magnesium</keyword>
<dbReference type="PANTHER" id="PTHR42839">
    <property type="entry name" value="ISOCHORISMATE SYNTHASE ENTC"/>
    <property type="match status" value="1"/>
</dbReference>
<dbReference type="SUPFAM" id="SSF56322">
    <property type="entry name" value="ADC synthase"/>
    <property type="match status" value="1"/>
</dbReference>
<keyword evidence="7" id="KW-1185">Reference proteome</keyword>
<comment type="similarity">
    <text evidence="2 4">Belongs to the isochorismate synthase family.</text>
</comment>
<dbReference type="Pfam" id="PF00425">
    <property type="entry name" value="Chorismate_bind"/>
    <property type="match status" value="1"/>
</dbReference>
<comment type="cofactor">
    <cofactor evidence="4">
        <name>Mg(2+)</name>
        <dbReference type="ChEBI" id="CHEBI:18420"/>
    </cofactor>
</comment>
<dbReference type="NCBIfam" id="TIGR00543">
    <property type="entry name" value="isochor_syn"/>
    <property type="match status" value="1"/>
</dbReference>
<feature type="active site" description="Proton acceptor" evidence="4">
    <location>
        <position position="221"/>
    </location>
</feature>
<keyword evidence="4" id="KW-0479">Metal-binding</keyword>
<dbReference type="EC" id="5.4.4.2" evidence="4"/>
<comment type="caution">
    <text evidence="6">The sequence shown here is derived from an EMBL/GenBank/DDBJ whole genome shotgun (WGS) entry which is preliminary data.</text>
</comment>
<dbReference type="Proteomes" id="UP001296943">
    <property type="component" value="Unassembled WGS sequence"/>
</dbReference>
<feature type="domain" description="Chorismate-utilising enzyme C-terminal" evidence="5">
    <location>
        <begin position="201"/>
        <end position="453"/>
    </location>
</feature>
<evidence type="ECO:0000256" key="3">
    <source>
        <dbReference type="ARBA" id="ARBA00023235"/>
    </source>
</evidence>
<gene>
    <name evidence="4" type="primary">menF</name>
    <name evidence="6" type="ORF">JOC48_001390</name>
</gene>
<feature type="binding site" evidence="4">
    <location>
        <position position="314"/>
    </location>
    <ligand>
        <name>Mg(2+)</name>
        <dbReference type="ChEBI" id="CHEBI:18420"/>
    </ligand>
</feature>
<dbReference type="InterPro" id="IPR004561">
    <property type="entry name" value="IsoChor_synthase"/>
</dbReference>
<dbReference type="HAMAP" id="MF_01935">
    <property type="entry name" value="MenF"/>
    <property type="match status" value="1"/>
</dbReference>
<evidence type="ECO:0000313" key="7">
    <source>
        <dbReference type="Proteomes" id="UP001296943"/>
    </source>
</evidence>
<keyword evidence="4" id="KW-0474">Menaquinone biosynthesis</keyword>
<evidence type="ECO:0000256" key="4">
    <source>
        <dbReference type="HAMAP-Rule" id="MF_01935"/>
    </source>
</evidence>
<keyword evidence="3 4" id="KW-0413">Isomerase</keyword>
<organism evidence="6 7">
    <name type="scientific">Aquibacillus albus</name>
    <dbReference type="NCBI Taxonomy" id="1168171"/>
    <lineage>
        <taxon>Bacteria</taxon>
        <taxon>Bacillati</taxon>
        <taxon>Bacillota</taxon>
        <taxon>Bacilli</taxon>
        <taxon>Bacillales</taxon>
        <taxon>Bacillaceae</taxon>
        <taxon>Aquibacillus</taxon>
    </lineage>
</organism>
<dbReference type="PANTHER" id="PTHR42839:SF1">
    <property type="entry name" value="ISOCHORISMATE SYNTHASE MENF"/>
    <property type="match status" value="1"/>
</dbReference>
<reference evidence="6 7" key="1">
    <citation type="submission" date="2021-01" db="EMBL/GenBank/DDBJ databases">
        <title>Genomic Encyclopedia of Type Strains, Phase IV (KMG-IV): sequencing the most valuable type-strain genomes for metagenomic binning, comparative biology and taxonomic classification.</title>
        <authorList>
            <person name="Goeker M."/>
        </authorList>
    </citation>
    <scope>NUCLEOTIDE SEQUENCE [LARGE SCALE GENOMIC DNA]</scope>
    <source>
        <strain evidence="6 7">DSM 23711</strain>
    </source>
</reference>
<dbReference type="InterPro" id="IPR034681">
    <property type="entry name" value="MenF"/>
</dbReference>
<dbReference type="InterPro" id="IPR015890">
    <property type="entry name" value="Chorismate_C"/>
</dbReference>
<dbReference type="InterPro" id="IPR005801">
    <property type="entry name" value="ADC_synthase"/>
</dbReference>
<protein>
    <recommendedName>
        <fullName evidence="4">Isochorismate synthase MenF</fullName>
        <ecNumber evidence="4">5.4.4.2</ecNumber>
    </recommendedName>
    <alternativeName>
        <fullName evidence="4">Isochorismate mutase</fullName>
    </alternativeName>
</protein>
<comment type="pathway">
    <text evidence="4">Quinol/quinone metabolism; 1,4-dihydroxy-2-naphthoate biosynthesis; 1,4-dihydroxy-2-naphthoate from chorismate: step 1/7.</text>
</comment>
<feature type="active site" description="Proton donor" evidence="4">
    <location>
        <position position="270"/>
    </location>
</feature>
<proteinExistence type="inferred from homology"/>
<comment type="function">
    <text evidence="4">Catalyzes the conversion of chorismate to isochorismate.</text>
</comment>
<evidence type="ECO:0000259" key="5">
    <source>
        <dbReference type="Pfam" id="PF00425"/>
    </source>
</evidence>
<evidence type="ECO:0000256" key="2">
    <source>
        <dbReference type="ARBA" id="ARBA00005297"/>
    </source>
</evidence>
<evidence type="ECO:0000256" key="1">
    <source>
        <dbReference type="ARBA" id="ARBA00000799"/>
    </source>
</evidence>